<dbReference type="AlphaFoldDB" id="A0A2S7CMA2"/>
<evidence type="ECO:0000313" key="4">
    <source>
        <dbReference type="EMBL" id="PPU62704.1"/>
    </source>
</evidence>
<sequence length="303" mass="34998">MRPPMKRDPKGSMLYWNTWIDFHEKNLDKMLVQANEPFPNSEYLPQFLFEIAKKIADLMFYRYSRGDDIDLLSKRFDILLDAWEKSVALGSDVWDEDTRLIRNSWELNIDFYSYCFRLIALSMLLNLPDPQWQRLINLVGNEGEDAVLDRIINHKSPGRVIGSKVCFPKTYSSLLNVMIKRDESQSLGLKNFLSGWFLSLRDAGPKSVPPAHRTPYWWKSCADESLGMQGSYHGCWCVEAAIVAKICQIDDSACIEMPFYPADLVSDGRSPRYPDTPSPFEPKKDTKKNGFLGLEGIFRFLRK</sequence>
<dbReference type="Pfam" id="PF08929">
    <property type="entry name" value="PoNi_C"/>
    <property type="match status" value="1"/>
</dbReference>
<feature type="domain" description="PoNi C-terminal" evidence="3">
    <location>
        <begin position="144"/>
        <end position="264"/>
    </location>
</feature>
<proteinExistence type="predicted"/>
<feature type="domain" description="PoNi N-terminal" evidence="2">
    <location>
        <begin position="7"/>
        <end position="136"/>
    </location>
</feature>
<dbReference type="InterPro" id="IPR015024">
    <property type="entry name" value="PoNi_N"/>
</dbReference>
<evidence type="ECO:0000259" key="3">
    <source>
        <dbReference type="Pfam" id="PF08929"/>
    </source>
</evidence>
<name>A0A2S7CMA2_9XANT</name>
<protein>
    <recommendedName>
        <fullName evidence="6">DUF1911 domain-containing protein</fullName>
    </recommendedName>
</protein>
<dbReference type="InterPro" id="IPR015025">
    <property type="entry name" value="PoNi_C"/>
</dbReference>
<comment type="caution">
    <text evidence="4">The sequence shown here is derived from an EMBL/GenBank/DDBJ whole genome shotgun (WGS) entry which is preliminary data.</text>
</comment>
<gene>
    <name evidence="4" type="ORF">XpiCFBP4643_23020</name>
</gene>
<dbReference type="Gene3D" id="1.10.3920.10">
    <property type="entry name" value="PA2201 C-terminal domain-like"/>
    <property type="match status" value="1"/>
</dbReference>
<reference evidence="5" key="1">
    <citation type="submission" date="2016-08" db="EMBL/GenBank/DDBJ databases">
        <authorList>
            <person name="Merda D."/>
            <person name="Briand M."/>
            <person name="Taghouti G."/>
            <person name="Carrere S."/>
            <person name="Gouzy J."/>
            <person name="Portier P."/>
            <person name="Jacques M.-A."/>
            <person name="Fischer-Le Saux M."/>
        </authorList>
    </citation>
    <scope>NUCLEOTIDE SEQUENCE [LARGE SCALE GENOMIC DNA]</scope>
    <source>
        <strain evidence="5">CFBP4643</strain>
    </source>
</reference>
<accession>A0A2S7CMA2</accession>
<evidence type="ECO:0000259" key="2">
    <source>
        <dbReference type="Pfam" id="PF08928"/>
    </source>
</evidence>
<evidence type="ECO:0000256" key="1">
    <source>
        <dbReference type="SAM" id="MobiDB-lite"/>
    </source>
</evidence>
<organism evidence="4 5">
    <name type="scientific">Xanthomonas pisi</name>
    <dbReference type="NCBI Taxonomy" id="56457"/>
    <lineage>
        <taxon>Bacteria</taxon>
        <taxon>Pseudomonadati</taxon>
        <taxon>Pseudomonadota</taxon>
        <taxon>Gammaproteobacteria</taxon>
        <taxon>Lysobacterales</taxon>
        <taxon>Lysobacteraceae</taxon>
        <taxon>Xanthomonas</taxon>
    </lineage>
</organism>
<evidence type="ECO:0000313" key="5">
    <source>
        <dbReference type="Proteomes" id="UP000238191"/>
    </source>
</evidence>
<dbReference type="InterPro" id="IPR028983">
    <property type="entry name" value="PA2201-like_C"/>
</dbReference>
<dbReference type="OrthoDB" id="6058444at2"/>
<dbReference type="EMBL" id="MDEI01000050">
    <property type="protein sequence ID" value="PPU62704.1"/>
    <property type="molecule type" value="Genomic_DNA"/>
</dbReference>
<feature type="region of interest" description="Disordered" evidence="1">
    <location>
        <begin position="268"/>
        <end position="288"/>
    </location>
</feature>
<evidence type="ECO:0008006" key="6">
    <source>
        <dbReference type="Google" id="ProtNLM"/>
    </source>
</evidence>
<dbReference type="SUPFAM" id="SSF140731">
    <property type="entry name" value="PA2201 C-terminal domain-like"/>
    <property type="match status" value="1"/>
</dbReference>
<dbReference type="Pfam" id="PF08928">
    <property type="entry name" value="PoNi_N"/>
    <property type="match status" value="1"/>
</dbReference>
<keyword evidence="5" id="KW-1185">Reference proteome</keyword>
<dbReference type="Proteomes" id="UP000238191">
    <property type="component" value="Unassembled WGS sequence"/>
</dbReference>